<proteinExistence type="predicted"/>
<feature type="region of interest" description="Disordered" evidence="1">
    <location>
        <begin position="234"/>
        <end position="289"/>
    </location>
</feature>
<dbReference type="Proteomes" id="UP000238296">
    <property type="component" value="Unassembled WGS sequence"/>
</dbReference>
<feature type="region of interest" description="Disordered" evidence="1">
    <location>
        <begin position="1"/>
        <end position="42"/>
    </location>
</feature>
<sequence>MAGGGAGQPGVGAAPGHRDVDTGRGGRLPVEGHLPDGDRAAGFGAQPQQFVLDAQARQPVPQVADRLVVVEIGLVDPAFGPGPVHHKAAVTVRFHGEPGLVDGDRADHRPARHRRRLGGTVGRDHLPQRERQRPQPVPGDGGHLEHRPAAGGRDVVADELGEFPRVGHVNLVEHHRPGAFGEVTQRRIPLQRRLIGGQFGFQRVDVGDRVTARLGGGAVDDMHQHRAALDVPQKVQPQPAPGRGTRDQAGHVGDGEGVLTGRHHPQVRHQGGERVVGDLGFGRRNRGHQ</sequence>
<feature type="compositionally biased region" description="Gly residues" evidence="1">
    <location>
        <begin position="1"/>
        <end position="10"/>
    </location>
</feature>
<comment type="caution">
    <text evidence="2">The sequence shown here is derived from an EMBL/GenBank/DDBJ whole genome shotgun (WGS) entry which is preliminary data.</text>
</comment>
<reference evidence="2 3" key="1">
    <citation type="journal article" date="2017" name="Int. J. Syst. Evol. Microbiol.">
        <title>Mycobacterium talmoniae sp. nov., a slowly growing mycobacterium isolated from human respiratory samples.</title>
        <authorList>
            <person name="Davidson R.M."/>
            <person name="DeGroote M.A."/>
            <person name="Marola J.L."/>
            <person name="Buss S."/>
            <person name="Jones V."/>
            <person name="McNeil M.R."/>
            <person name="Freifeld A.G."/>
            <person name="Elaine Epperson L."/>
            <person name="Hasan N.A."/>
            <person name="Jackson M."/>
            <person name="Iwen P.C."/>
            <person name="Salfinger M."/>
            <person name="Strong M."/>
        </authorList>
    </citation>
    <scope>NUCLEOTIDE SEQUENCE [LARGE SCALE GENOMIC DNA]</scope>
    <source>
        <strain evidence="2 3">ATCC BAA-2683</strain>
    </source>
</reference>
<dbReference type="AlphaFoldDB" id="A0A2S8BM96"/>
<evidence type="ECO:0000256" key="1">
    <source>
        <dbReference type="SAM" id="MobiDB-lite"/>
    </source>
</evidence>
<evidence type="ECO:0000313" key="2">
    <source>
        <dbReference type="EMBL" id="PQM47753.1"/>
    </source>
</evidence>
<name>A0A2S8BM96_9MYCO</name>
<accession>A0A2S8BM96</accession>
<evidence type="ECO:0000313" key="3">
    <source>
        <dbReference type="Proteomes" id="UP000238296"/>
    </source>
</evidence>
<dbReference type="EMBL" id="PPEA01000283">
    <property type="protein sequence ID" value="PQM47753.1"/>
    <property type="molecule type" value="Genomic_DNA"/>
</dbReference>
<gene>
    <name evidence="2" type="ORF">C1Y40_02032</name>
</gene>
<organism evidence="2 3">
    <name type="scientific">Mycobacterium talmoniae</name>
    <dbReference type="NCBI Taxonomy" id="1858794"/>
    <lineage>
        <taxon>Bacteria</taxon>
        <taxon>Bacillati</taxon>
        <taxon>Actinomycetota</taxon>
        <taxon>Actinomycetes</taxon>
        <taxon>Mycobacteriales</taxon>
        <taxon>Mycobacteriaceae</taxon>
        <taxon>Mycobacterium</taxon>
    </lineage>
</organism>
<feature type="compositionally biased region" description="Basic and acidic residues" evidence="1">
    <location>
        <begin position="122"/>
        <end position="133"/>
    </location>
</feature>
<feature type="region of interest" description="Disordered" evidence="1">
    <location>
        <begin position="100"/>
        <end position="149"/>
    </location>
</feature>
<protein>
    <submittedName>
        <fullName evidence="2">Uncharacterized protein</fullName>
    </submittedName>
</protein>